<evidence type="ECO:0000313" key="1">
    <source>
        <dbReference type="EMBL" id="GKT06607.1"/>
    </source>
</evidence>
<organism evidence="1 2">
    <name type="scientific">Furfurilactobacillus curtus</name>
    <dbReference type="NCBI Taxonomy" id="1746200"/>
    <lineage>
        <taxon>Bacteria</taxon>
        <taxon>Bacillati</taxon>
        <taxon>Bacillota</taxon>
        <taxon>Bacilli</taxon>
        <taxon>Lactobacillales</taxon>
        <taxon>Lactobacillaceae</taxon>
        <taxon>Furfurilactobacillus</taxon>
    </lineage>
</organism>
<name>A0ABQ5JU95_9LACO</name>
<sequence length="43" mass="5235">MFLGNKRRRPWSISMIKQANWYYLSGIVKVVEQLRIDVFFDND</sequence>
<evidence type="ECO:0000313" key="2">
    <source>
        <dbReference type="Proteomes" id="UP001628078"/>
    </source>
</evidence>
<accession>A0ABQ5JU95</accession>
<dbReference type="EMBL" id="BQXO01000008">
    <property type="protein sequence ID" value="GKT06607.1"/>
    <property type="molecule type" value="Genomic_DNA"/>
</dbReference>
<keyword evidence="2" id="KW-1185">Reference proteome</keyword>
<evidence type="ECO:0008006" key="3">
    <source>
        <dbReference type="Google" id="ProtNLM"/>
    </source>
</evidence>
<dbReference type="Proteomes" id="UP001628078">
    <property type="component" value="Unassembled WGS sequence"/>
</dbReference>
<gene>
    <name evidence="1" type="ORF">JCM31185_18940</name>
</gene>
<reference evidence="1 2" key="1">
    <citation type="submission" date="2022-03" db="EMBL/GenBank/DDBJ databases">
        <title>Draft genome sequence of Furfurilactobacillus curtus JCM 31185.</title>
        <authorList>
            <person name="Suzuki S."/>
            <person name="Endo A."/>
            <person name="Kajikawa A."/>
        </authorList>
    </citation>
    <scope>NUCLEOTIDE SEQUENCE [LARGE SCALE GENOMIC DNA]</scope>
    <source>
        <strain evidence="1 2">JCM 31185</strain>
    </source>
</reference>
<proteinExistence type="predicted"/>
<protein>
    <recommendedName>
        <fullName evidence="3">Transposase</fullName>
    </recommendedName>
</protein>
<comment type="caution">
    <text evidence="1">The sequence shown here is derived from an EMBL/GenBank/DDBJ whole genome shotgun (WGS) entry which is preliminary data.</text>
</comment>